<dbReference type="InterPro" id="IPR044298">
    <property type="entry name" value="MIG/MutY"/>
</dbReference>
<dbReference type="FunFam" id="1.10.340.30:FF:000010">
    <property type="entry name" value="Adenine DNA glycosylase"/>
    <property type="match status" value="1"/>
</dbReference>
<dbReference type="GO" id="GO:0032357">
    <property type="term" value="F:oxidized purine DNA binding"/>
    <property type="evidence" value="ECO:0007669"/>
    <property type="project" value="TreeGrafter"/>
</dbReference>
<proteinExistence type="inferred from homology"/>
<comment type="function">
    <text evidence="15">Adenine glycosylase active on G-A mispairs.</text>
</comment>
<evidence type="ECO:0000259" key="16">
    <source>
        <dbReference type="SMART" id="SM00478"/>
    </source>
</evidence>
<evidence type="ECO:0000256" key="12">
    <source>
        <dbReference type="ARBA" id="ARBA00023204"/>
    </source>
</evidence>
<dbReference type="Proteomes" id="UP000247476">
    <property type="component" value="Unassembled WGS sequence"/>
</dbReference>
<dbReference type="InterPro" id="IPR011257">
    <property type="entry name" value="DNA_glycosylase"/>
</dbReference>
<evidence type="ECO:0000256" key="5">
    <source>
        <dbReference type="ARBA" id="ARBA00022485"/>
    </source>
</evidence>
<dbReference type="GO" id="GO:0006298">
    <property type="term" value="P:mismatch repair"/>
    <property type="evidence" value="ECO:0007669"/>
    <property type="project" value="TreeGrafter"/>
</dbReference>
<dbReference type="PANTHER" id="PTHR42944">
    <property type="entry name" value="ADENINE DNA GLYCOSYLASE"/>
    <property type="match status" value="1"/>
</dbReference>
<keyword evidence="12" id="KW-0234">DNA repair</keyword>
<evidence type="ECO:0000256" key="11">
    <source>
        <dbReference type="ARBA" id="ARBA00023125"/>
    </source>
</evidence>
<reference evidence="17 18" key="1">
    <citation type="submission" date="2018-05" db="EMBL/GenBank/DDBJ databases">
        <title>Paenibacillus flagellatus sp. nov., isolated from selenium mineral soil.</title>
        <authorList>
            <person name="Dai X."/>
        </authorList>
    </citation>
    <scope>NUCLEOTIDE SEQUENCE [LARGE SCALE GENOMIC DNA]</scope>
    <source>
        <strain evidence="17 18">DXL2</strain>
    </source>
</reference>
<dbReference type="Gene3D" id="1.10.1670.10">
    <property type="entry name" value="Helix-hairpin-Helix base-excision DNA repair enzymes (C-terminal)"/>
    <property type="match status" value="1"/>
</dbReference>
<keyword evidence="18" id="KW-1185">Reference proteome</keyword>
<dbReference type="SUPFAM" id="SSF55811">
    <property type="entry name" value="Nudix"/>
    <property type="match status" value="1"/>
</dbReference>
<dbReference type="Pfam" id="PF00730">
    <property type="entry name" value="HhH-GPD"/>
    <property type="match status" value="1"/>
</dbReference>
<name>A0A2V5JZP3_9BACL</name>
<dbReference type="FunFam" id="1.10.1670.10:FF:000002">
    <property type="entry name" value="Adenine DNA glycosylase"/>
    <property type="match status" value="1"/>
</dbReference>
<protein>
    <recommendedName>
        <fullName evidence="4 15">Adenine DNA glycosylase</fullName>
        <ecNumber evidence="3 15">3.2.2.31</ecNumber>
    </recommendedName>
</protein>
<dbReference type="RefSeq" id="WP_110843436.1">
    <property type="nucleotide sequence ID" value="NZ_QJVJ01000017.1"/>
</dbReference>
<comment type="similarity">
    <text evidence="2 15">Belongs to the Nth/MutY family.</text>
</comment>
<dbReference type="InterPro" id="IPR015797">
    <property type="entry name" value="NUDIX_hydrolase-like_dom_sf"/>
</dbReference>
<evidence type="ECO:0000256" key="6">
    <source>
        <dbReference type="ARBA" id="ARBA00022723"/>
    </source>
</evidence>
<dbReference type="Gene3D" id="1.10.340.30">
    <property type="entry name" value="Hypothetical protein, domain 2"/>
    <property type="match status" value="1"/>
</dbReference>
<keyword evidence="6" id="KW-0479">Metal-binding</keyword>
<dbReference type="Pfam" id="PF14815">
    <property type="entry name" value="NUDIX_4"/>
    <property type="match status" value="1"/>
</dbReference>
<dbReference type="OrthoDB" id="9802365at2"/>
<dbReference type="GO" id="GO:0046872">
    <property type="term" value="F:metal ion binding"/>
    <property type="evidence" value="ECO:0007669"/>
    <property type="project" value="UniProtKB-UniRule"/>
</dbReference>
<dbReference type="EMBL" id="QJVJ01000017">
    <property type="protein sequence ID" value="PYI50693.1"/>
    <property type="molecule type" value="Genomic_DNA"/>
</dbReference>
<keyword evidence="10" id="KW-0411">Iron-sulfur</keyword>
<dbReference type="NCBIfam" id="TIGR01084">
    <property type="entry name" value="mutY"/>
    <property type="match status" value="1"/>
</dbReference>
<dbReference type="InterPro" id="IPR005760">
    <property type="entry name" value="A/G_AdeGlyc_MutY"/>
</dbReference>
<dbReference type="GO" id="GO:0034039">
    <property type="term" value="F:8-oxo-7,8-dihydroguanine DNA N-glycosylase activity"/>
    <property type="evidence" value="ECO:0007669"/>
    <property type="project" value="TreeGrafter"/>
</dbReference>
<sequence length="398" mass="44795">MGATNAKTFFSTRLLEWYRRHKRDLPWRRSRDPYYIWISEVMLQQTRVETVIPYFHRFVDRFPTVEALADAPEEDVLKAWEGLGYYSRARNLQAAVREVKERYGGRVPDTPEAISSLKGVGPYTAGAVLSIAYNKPEPAVDGNVMRVLSRYFLLRDDIAKPSTRAGIERLARELIPEGEAGDFNQALMELGATVCTPKSPHCLTCPVMDLCAGRLEGVENELPVKTKAKPPRPERRAVAFIEGEGAETGKVLARQRPKDGLLARMWELPHVKLPDAAPEGAYGGEADDDGAAIRMLRERLLAEYGLVVEPLGPMMDAEHTFSHIQWRMRVFRCRFAGWADKPGTEARAEAAAAEAEAAGSAESDGDREEPFRWFGRREMEQYAFPNVFLRILKEAGRL</sequence>
<evidence type="ECO:0000313" key="18">
    <source>
        <dbReference type="Proteomes" id="UP000247476"/>
    </source>
</evidence>
<evidence type="ECO:0000256" key="4">
    <source>
        <dbReference type="ARBA" id="ARBA00022023"/>
    </source>
</evidence>
<dbReference type="GO" id="GO:0051539">
    <property type="term" value="F:4 iron, 4 sulfur cluster binding"/>
    <property type="evidence" value="ECO:0007669"/>
    <property type="project" value="UniProtKB-UniRule"/>
</dbReference>
<keyword evidence="7 15" id="KW-0227">DNA damage</keyword>
<keyword evidence="8" id="KW-0378">Hydrolase</keyword>
<keyword evidence="9 15" id="KW-0408">Iron</keyword>
<organism evidence="17 18">
    <name type="scientific">Paenibacillus flagellatus</name>
    <dbReference type="NCBI Taxonomy" id="2211139"/>
    <lineage>
        <taxon>Bacteria</taxon>
        <taxon>Bacillati</taxon>
        <taxon>Bacillota</taxon>
        <taxon>Bacilli</taxon>
        <taxon>Bacillales</taxon>
        <taxon>Paenibacillaceae</taxon>
        <taxon>Paenibacillus</taxon>
    </lineage>
</organism>
<accession>A0A2V5JZP3</accession>
<dbReference type="GO" id="GO:0000701">
    <property type="term" value="F:purine-specific mismatch base pair DNA N-glycosylase activity"/>
    <property type="evidence" value="ECO:0007669"/>
    <property type="project" value="UniProtKB-EC"/>
</dbReference>
<evidence type="ECO:0000256" key="2">
    <source>
        <dbReference type="ARBA" id="ARBA00008343"/>
    </source>
</evidence>
<evidence type="ECO:0000256" key="14">
    <source>
        <dbReference type="ARBA" id="ARBA00058550"/>
    </source>
</evidence>
<comment type="caution">
    <text evidence="17">The sequence shown here is derived from an EMBL/GenBank/DDBJ whole genome shotgun (WGS) entry which is preliminary data.</text>
</comment>
<evidence type="ECO:0000256" key="15">
    <source>
        <dbReference type="RuleBase" id="RU365096"/>
    </source>
</evidence>
<dbReference type="CDD" id="cd03431">
    <property type="entry name" value="NUDIX_DNA_Glycosylase_C-MutY"/>
    <property type="match status" value="1"/>
</dbReference>
<dbReference type="InterPro" id="IPR029119">
    <property type="entry name" value="MutY_C"/>
</dbReference>
<dbReference type="Pfam" id="PF00633">
    <property type="entry name" value="HHH"/>
    <property type="match status" value="1"/>
</dbReference>
<evidence type="ECO:0000256" key="13">
    <source>
        <dbReference type="ARBA" id="ARBA00023295"/>
    </source>
</evidence>
<comment type="cofactor">
    <cofactor evidence="15">
        <name>[4Fe-4S] cluster</name>
        <dbReference type="ChEBI" id="CHEBI:49883"/>
    </cofactor>
    <text evidence="15">Binds 1 [4Fe-4S] cluster.</text>
</comment>
<evidence type="ECO:0000256" key="3">
    <source>
        <dbReference type="ARBA" id="ARBA00012045"/>
    </source>
</evidence>
<dbReference type="GO" id="GO:0006284">
    <property type="term" value="P:base-excision repair"/>
    <property type="evidence" value="ECO:0007669"/>
    <property type="project" value="UniProtKB-UniRule"/>
</dbReference>
<keyword evidence="11" id="KW-0238">DNA-binding</keyword>
<dbReference type="InterPro" id="IPR023170">
    <property type="entry name" value="HhH_base_excis_C"/>
</dbReference>
<dbReference type="EC" id="3.2.2.31" evidence="3 15"/>
<evidence type="ECO:0000313" key="17">
    <source>
        <dbReference type="EMBL" id="PYI50693.1"/>
    </source>
</evidence>
<dbReference type="SMART" id="SM00525">
    <property type="entry name" value="FES"/>
    <property type="match status" value="1"/>
</dbReference>
<dbReference type="InterPro" id="IPR000445">
    <property type="entry name" value="HhH_motif"/>
</dbReference>
<keyword evidence="5" id="KW-0004">4Fe-4S</keyword>
<dbReference type="Pfam" id="PF10576">
    <property type="entry name" value="EndIII_4Fe-2S"/>
    <property type="match status" value="1"/>
</dbReference>
<evidence type="ECO:0000256" key="9">
    <source>
        <dbReference type="ARBA" id="ARBA00023004"/>
    </source>
</evidence>
<dbReference type="CDD" id="cd00056">
    <property type="entry name" value="ENDO3c"/>
    <property type="match status" value="1"/>
</dbReference>
<evidence type="ECO:0000256" key="8">
    <source>
        <dbReference type="ARBA" id="ARBA00022801"/>
    </source>
</evidence>
<feature type="domain" description="HhH-GPD" evidence="16">
    <location>
        <begin position="42"/>
        <end position="193"/>
    </location>
</feature>
<dbReference type="AlphaFoldDB" id="A0A2V5JZP3"/>
<dbReference type="SMART" id="SM00478">
    <property type="entry name" value="ENDO3c"/>
    <property type="match status" value="1"/>
</dbReference>
<evidence type="ECO:0000256" key="10">
    <source>
        <dbReference type="ARBA" id="ARBA00023014"/>
    </source>
</evidence>
<evidence type="ECO:0000256" key="1">
    <source>
        <dbReference type="ARBA" id="ARBA00000843"/>
    </source>
</evidence>
<keyword evidence="13 15" id="KW-0326">Glycosidase</keyword>
<dbReference type="SUPFAM" id="SSF48150">
    <property type="entry name" value="DNA-glycosylase"/>
    <property type="match status" value="1"/>
</dbReference>
<dbReference type="PANTHER" id="PTHR42944:SF1">
    <property type="entry name" value="ADENINE DNA GLYCOSYLASE"/>
    <property type="match status" value="1"/>
</dbReference>
<dbReference type="GO" id="GO:0035485">
    <property type="term" value="F:adenine/guanine mispair binding"/>
    <property type="evidence" value="ECO:0007669"/>
    <property type="project" value="TreeGrafter"/>
</dbReference>
<evidence type="ECO:0000256" key="7">
    <source>
        <dbReference type="ARBA" id="ARBA00022763"/>
    </source>
</evidence>
<comment type="catalytic activity">
    <reaction evidence="1 15">
        <text>Hydrolyzes free adenine bases from 7,8-dihydro-8-oxoguanine:adenine mismatched double-stranded DNA, leaving an apurinic site.</text>
        <dbReference type="EC" id="3.2.2.31"/>
    </reaction>
</comment>
<gene>
    <name evidence="17" type="primary">mutY</name>
    <name evidence="17" type="ORF">DLM86_28400</name>
</gene>
<dbReference type="InterPro" id="IPR003651">
    <property type="entry name" value="Endonuclease3_FeS-loop_motif"/>
</dbReference>
<comment type="function">
    <text evidence="14">Base excision repair (BER) glycosylase that initiates repair of A:oxoG to C:G by removing the inappropriately paired adenine base from the DNA backbone, generating an abasic site product. 8-oxoguanine (oxoG) is a genotoxic DNA lesion resulting from oxidation of guanine; this residue is misread by replicative DNA polymerases, that insert adenine instead of cytosine opposite the oxidized damaged base. Shows a powerful dicrimination of A versus C, since it does not cleave cytosine in oxoG:C pairs. May also be able to remove adenine from A:G mispairs, although this activity may not be physiologically relevant.</text>
</comment>
<dbReference type="Gene3D" id="3.90.79.10">
    <property type="entry name" value="Nucleoside Triphosphate Pyrophosphohydrolase"/>
    <property type="match status" value="1"/>
</dbReference>
<dbReference type="InterPro" id="IPR003265">
    <property type="entry name" value="HhH-GPD_domain"/>
</dbReference>